<dbReference type="PROSITE" id="PS51821">
    <property type="entry name" value="VELVET"/>
    <property type="match status" value="1"/>
</dbReference>
<accession>A0A8K0WXD8</accession>
<organism evidence="8 9">
    <name type="scientific">Stachybotrys elegans</name>
    <dbReference type="NCBI Taxonomy" id="80388"/>
    <lineage>
        <taxon>Eukaryota</taxon>
        <taxon>Fungi</taxon>
        <taxon>Dikarya</taxon>
        <taxon>Ascomycota</taxon>
        <taxon>Pezizomycotina</taxon>
        <taxon>Sordariomycetes</taxon>
        <taxon>Hypocreomycetidae</taxon>
        <taxon>Hypocreales</taxon>
        <taxon>Stachybotryaceae</taxon>
        <taxon>Stachybotrys</taxon>
    </lineage>
</organism>
<dbReference type="AlphaFoldDB" id="A0A8K0WXD8"/>
<comment type="subcellular location">
    <subcellularLocation>
        <location evidence="1">Nucleus</location>
    </subcellularLocation>
</comment>
<name>A0A8K0WXD8_9HYPO</name>
<feature type="compositionally biased region" description="Acidic residues" evidence="6">
    <location>
        <begin position="210"/>
        <end position="221"/>
    </location>
</feature>
<evidence type="ECO:0000256" key="3">
    <source>
        <dbReference type="ARBA" id="ARBA00023015"/>
    </source>
</evidence>
<dbReference type="InterPro" id="IPR021740">
    <property type="entry name" value="Velvet"/>
</dbReference>
<dbReference type="PANTHER" id="PTHR33572">
    <property type="entry name" value="SPORE DEVELOPMENT REGULATOR VOSA"/>
    <property type="match status" value="1"/>
</dbReference>
<protein>
    <submittedName>
        <fullName evidence="8">Velvet factor-domain-containing protein</fullName>
    </submittedName>
</protein>
<evidence type="ECO:0000259" key="7">
    <source>
        <dbReference type="PROSITE" id="PS51821"/>
    </source>
</evidence>
<evidence type="ECO:0000256" key="4">
    <source>
        <dbReference type="ARBA" id="ARBA00023163"/>
    </source>
</evidence>
<comment type="caution">
    <text evidence="8">The sequence shown here is derived from an EMBL/GenBank/DDBJ whole genome shotgun (WGS) entry which is preliminary data.</text>
</comment>
<feature type="compositionally biased region" description="Basic residues" evidence="6">
    <location>
        <begin position="225"/>
        <end position="235"/>
    </location>
</feature>
<keyword evidence="2" id="KW-0749">Sporulation</keyword>
<feature type="compositionally biased region" description="Basic and acidic residues" evidence="6">
    <location>
        <begin position="12"/>
        <end position="29"/>
    </location>
</feature>
<dbReference type="Gene3D" id="2.60.40.3960">
    <property type="entry name" value="Velvet domain"/>
    <property type="match status" value="1"/>
</dbReference>
<dbReference type="GO" id="GO:0030435">
    <property type="term" value="P:sporulation resulting in formation of a cellular spore"/>
    <property type="evidence" value="ECO:0007669"/>
    <property type="project" value="UniProtKB-KW"/>
</dbReference>
<dbReference type="GO" id="GO:0005634">
    <property type="term" value="C:nucleus"/>
    <property type="evidence" value="ECO:0007669"/>
    <property type="project" value="UniProtKB-SubCell"/>
</dbReference>
<dbReference type="OrthoDB" id="3056235at2759"/>
<evidence type="ECO:0000256" key="1">
    <source>
        <dbReference type="ARBA" id="ARBA00004123"/>
    </source>
</evidence>
<keyword evidence="3" id="KW-0805">Transcription regulation</keyword>
<keyword evidence="5" id="KW-0539">Nucleus</keyword>
<reference evidence="8" key="1">
    <citation type="journal article" date="2021" name="Nat. Commun.">
        <title>Genetic determinants of endophytism in the Arabidopsis root mycobiome.</title>
        <authorList>
            <person name="Mesny F."/>
            <person name="Miyauchi S."/>
            <person name="Thiergart T."/>
            <person name="Pickel B."/>
            <person name="Atanasova L."/>
            <person name="Karlsson M."/>
            <person name="Huettel B."/>
            <person name="Barry K.W."/>
            <person name="Haridas S."/>
            <person name="Chen C."/>
            <person name="Bauer D."/>
            <person name="Andreopoulos W."/>
            <person name="Pangilinan J."/>
            <person name="LaButti K."/>
            <person name="Riley R."/>
            <person name="Lipzen A."/>
            <person name="Clum A."/>
            <person name="Drula E."/>
            <person name="Henrissat B."/>
            <person name="Kohler A."/>
            <person name="Grigoriev I.V."/>
            <person name="Martin F.M."/>
            <person name="Hacquard S."/>
        </authorList>
    </citation>
    <scope>NUCLEOTIDE SEQUENCE</scope>
    <source>
        <strain evidence="8">MPI-CAGE-CH-0235</strain>
    </source>
</reference>
<dbReference type="EMBL" id="JAGPNK010000001">
    <property type="protein sequence ID" value="KAH7329145.1"/>
    <property type="molecule type" value="Genomic_DNA"/>
</dbReference>
<dbReference type="InterPro" id="IPR037525">
    <property type="entry name" value="Velvet_dom"/>
</dbReference>
<feature type="domain" description="Velvet" evidence="7">
    <location>
        <begin position="1"/>
        <end position="187"/>
    </location>
</feature>
<feature type="region of interest" description="Disordered" evidence="6">
    <location>
        <begin position="1"/>
        <end position="29"/>
    </location>
</feature>
<sequence length="235" mass="26644">MPRQEFSNPGWDQERRERDRSCGLGERDRRVIDPPPIVELIIESTRLSDAEVRKYRCFDSYVMSCSILDETGEHDASFMPEEYHRHQRRLMGSLVGTPFVGKDEFGKEGCFFTFADLSCRTSGSYRLKFSVIMIDPRQAGKKKHFPILTEAKSEIFTAYNAKDFPGMARSSELAHSLKAQGCILQLKKGIDRTRSSRAAAGDDSDGGRDYDDDDDDEDDDDGGRGHAKKRRSVRG</sequence>
<dbReference type="PANTHER" id="PTHR33572:SF17">
    <property type="entry name" value="SEXUAL DEVELOPMENT REGULATOR VELC"/>
    <property type="match status" value="1"/>
</dbReference>
<keyword evidence="9" id="KW-1185">Reference proteome</keyword>
<evidence type="ECO:0000256" key="6">
    <source>
        <dbReference type="SAM" id="MobiDB-lite"/>
    </source>
</evidence>
<dbReference type="InterPro" id="IPR038491">
    <property type="entry name" value="Velvet_dom_sf"/>
</dbReference>
<dbReference type="Proteomes" id="UP000813444">
    <property type="component" value="Unassembled WGS sequence"/>
</dbReference>
<gene>
    <name evidence="8" type="ORF">B0I35DRAFT_448451</name>
</gene>
<feature type="region of interest" description="Disordered" evidence="6">
    <location>
        <begin position="191"/>
        <end position="235"/>
    </location>
</feature>
<dbReference type="Pfam" id="PF11754">
    <property type="entry name" value="Velvet"/>
    <property type="match status" value="2"/>
</dbReference>
<evidence type="ECO:0000256" key="2">
    <source>
        <dbReference type="ARBA" id="ARBA00022969"/>
    </source>
</evidence>
<evidence type="ECO:0000313" key="9">
    <source>
        <dbReference type="Proteomes" id="UP000813444"/>
    </source>
</evidence>
<evidence type="ECO:0000256" key="5">
    <source>
        <dbReference type="ARBA" id="ARBA00023242"/>
    </source>
</evidence>
<evidence type="ECO:0000313" key="8">
    <source>
        <dbReference type="EMBL" id="KAH7329145.1"/>
    </source>
</evidence>
<keyword evidence="4" id="KW-0804">Transcription</keyword>
<proteinExistence type="predicted"/>